<dbReference type="InterPro" id="IPR054353">
    <property type="entry name" value="IstA-like_C"/>
</dbReference>
<dbReference type="PANTHER" id="PTHR35004">
    <property type="entry name" value="TRANSPOSASE RV3428C-RELATED"/>
    <property type="match status" value="1"/>
</dbReference>
<evidence type="ECO:0000313" key="4">
    <source>
        <dbReference type="EMBL" id="SDS43542.1"/>
    </source>
</evidence>
<reference evidence="8 9" key="1">
    <citation type="submission" date="2016-10" db="EMBL/GenBank/DDBJ databases">
        <authorList>
            <person name="de Groot N.N."/>
        </authorList>
    </citation>
    <scope>NUCLEOTIDE SEQUENCE [LARGE SCALE GENOMIC DNA]</scope>
    <source>
        <strain evidence="8 9">MP1X4</strain>
    </source>
</reference>
<protein>
    <submittedName>
        <fullName evidence="8">Transposase</fullName>
    </submittedName>
</protein>
<dbReference type="EMBL" id="LT629740">
    <property type="protein sequence ID" value="SDT67551.1"/>
    <property type="molecule type" value="Genomic_DNA"/>
</dbReference>
<dbReference type="EMBL" id="LT629740">
    <property type="protein sequence ID" value="SDS43542.1"/>
    <property type="molecule type" value="Genomic_DNA"/>
</dbReference>
<dbReference type="EMBL" id="LT629740">
    <property type="protein sequence ID" value="SDT43174.1"/>
    <property type="molecule type" value="Genomic_DNA"/>
</dbReference>
<dbReference type="Proteomes" id="UP000199679">
    <property type="component" value="Chromosome I"/>
</dbReference>
<evidence type="ECO:0000313" key="8">
    <source>
        <dbReference type="EMBL" id="SDT67551.1"/>
    </source>
</evidence>
<dbReference type="GO" id="GO:0015074">
    <property type="term" value="P:DNA integration"/>
    <property type="evidence" value="ECO:0007669"/>
    <property type="project" value="InterPro"/>
</dbReference>
<gene>
    <name evidence="3" type="ORF">SAMN05216490_0641</name>
    <name evidence="4" type="ORF">SAMN05216490_1149</name>
    <name evidence="5" type="ORF">SAMN05216490_3457</name>
    <name evidence="6" type="ORF">SAMN05216490_4044</name>
    <name evidence="7" type="ORF">SAMN05216490_4768</name>
    <name evidence="8" type="ORF">SAMN05216490_4805</name>
</gene>
<dbReference type="Gene3D" id="3.30.420.10">
    <property type="entry name" value="Ribonuclease H-like superfamily/Ribonuclease H"/>
    <property type="match status" value="1"/>
</dbReference>
<dbReference type="PROSITE" id="PS50994">
    <property type="entry name" value="INTEGRASE"/>
    <property type="match status" value="1"/>
</dbReference>
<dbReference type="Pfam" id="PF22483">
    <property type="entry name" value="Mu-transpos_C_2"/>
    <property type="match status" value="1"/>
</dbReference>
<evidence type="ECO:0000313" key="5">
    <source>
        <dbReference type="EMBL" id="SDT43174.1"/>
    </source>
</evidence>
<dbReference type="InterPro" id="IPR001584">
    <property type="entry name" value="Integrase_cat-core"/>
</dbReference>
<dbReference type="OrthoDB" id="3193769at2"/>
<dbReference type="EMBL" id="LT629740">
    <property type="protein sequence ID" value="SDT56013.1"/>
    <property type="molecule type" value="Genomic_DNA"/>
</dbReference>
<evidence type="ECO:0000256" key="1">
    <source>
        <dbReference type="ARBA" id="ARBA00009277"/>
    </source>
</evidence>
<dbReference type="SUPFAM" id="SSF53098">
    <property type="entry name" value="Ribonuclease H-like"/>
    <property type="match status" value="1"/>
</dbReference>
<dbReference type="PANTHER" id="PTHR35004:SF8">
    <property type="entry name" value="TRANSPOSASE RV3428C-RELATED"/>
    <property type="match status" value="1"/>
</dbReference>
<feature type="domain" description="Integrase catalytic" evidence="2">
    <location>
        <begin position="130"/>
        <end position="331"/>
    </location>
</feature>
<keyword evidence="9" id="KW-1185">Reference proteome</keyword>
<comment type="similarity">
    <text evidence="1">Belongs to the transposase IS21/IS408/IS1162 family.</text>
</comment>
<proteinExistence type="inferred from homology"/>
<dbReference type="GO" id="GO:0003676">
    <property type="term" value="F:nucleic acid binding"/>
    <property type="evidence" value="ECO:0007669"/>
    <property type="project" value="InterPro"/>
</dbReference>
<evidence type="ECO:0000313" key="7">
    <source>
        <dbReference type="EMBL" id="SDT67185.1"/>
    </source>
</evidence>
<sequence>MANLTISMSKIRKILRMNSQGRSTRFIAAQIDSSRNTVRKYLAVLKKSGFTFEEVNSLNDKELEDIFGKTRENNQPSSRMQSMLRCFPHVDKELKKTGMNRQLLWEAYIKEFPDGYKYTQFCTYYNQWKTRVNPTMHMDHKAGDKLYVDFAGEKMSYTDKETGEVIEVEVFVAILGASQLTYVEAVMSQQKEDFIAACENTLHFIGGVPAAIVPDNLKAAVTKSSRYEPTLNETFEDFADHYGTTILPARAYRPRDKALVEGAVKIIYTKVYAPLNKHVYHSLTELNTAIWQALEVHNSQLLKGRNYSRILQFEEIERGALAPLPVLRYQFKKHFYARVIKNGHVNLGPDKHYYSVPYRFIGKRVKLLYSRTIVEIYSNYERIALHPREKNPYGYTTDKEHMASAHRFKSDWTPDMFLNWAASIHEDVRLYILQILERKQHPEQAYKSCLGVLGFAKKAGNDRLIMACQRGLSYGLYSYKTIQTILENKMDNYEESIFADELPMPDHGNIRGKDYYK</sequence>
<dbReference type="AlphaFoldDB" id="A0A1H2CAU6"/>
<dbReference type="NCBIfam" id="NF033546">
    <property type="entry name" value="transpos_IS21"/>
    <property type="match status" value="1"/>
</dbReference>
<organism evidence="8 9">
    <name type="scientific">Mucilaginibacter mallensis</name>
    <dbReference type="NCBI Taxonomy" id="652787"/>
    <lineage>
        <taxon>Bacteria</taxon>
        <taxon>Pseudomonadati</taxon>
        <taxon>Bacteroidota</taxon>
        <taxon>Sphingobacteriia</taxon>
        <taxon>Sphingobacteriales</taxon>
        <taxon>Sphingobacteriaceae</taxon>
        <taxon>Mucilaginibacter</taxon>
    </lineage>
</organism>
<evidence type="ECO:0000313" key="3">
    <source>
        <dbReference type="EMBL" id="SDS15725.1"/>
    </source>
</evidence>
<accession>A0A1H2CAU6</accession>
<name>A0A1H2CAU6_MUCMA</name>
<dbReference type="EMBL" id="LT629740">
    <property type="protein sequence ID" value="SDT67185.1"/>
    <property type="molecule type" value="Genomic_DNA"/>
</dbReference>
<dbReference type="InterPro" id="IPR012337">
    <property type="entry name" value="RNaseH-like_sf"/>
</dbReference>
<dbReference type="EMBL" id="LT629740">
    <property type="protein sequence ID" value="SDS15725.1"/>
    <property type="molecule type" value="Genomic_DNA"/>
</dbReference>
<evidence type="ECO:0000313" key="6">
    <source>
        <dbReference type="EMBL" id="SDT56013.1"/>
    </source>
</evidence>
<dbReference type="STRING" id="652787.SAMN05216490_0641"/>
<evidence type="ECO:0000259" key="2">
    <source>
        <dbReference type="PROSITE" id="PS50994"/>
    </source>
</evidence>
<evidence type="ECO:0000313" key="9">
    <source>
        <dbReference type="Proteomes" id="UP000199679"/>
    </source>
</evidence>
<dbReference type="InterPro" id="IPR036397">
    <property type="entry name" value="RNaseH_sf"/>
</dbReference>